<dbReference type="Proteomes" id="UP000189796">
    <property type="component" value="Chromosome I"/>
</dbReference>
<dbReference type="EMBL" id="LT670817">
    <property type="protein sequence ID" value="SHI14348.1"/>
    <property type="molecule type" value="Genomic_DNA"/>
</dbReference>
<dbReference type="FunFam" id="3.30.70.270:FF:000001">
    <property type="entry name" value="Diguanylate cyclase domain protein"/>
    <property type="match status" value="1"/>
</dbReference>
<feature type="domain" description="HAMP" evidence="9">
    <location>
        <begin position="319"/>
        <end position="372"/>
    </location>
</feature>
<organism evidence="11 12">
    <name type="scientific">Bradyrhizobium erythrophlei</name>
    <dbReference type="NCBI Taxonomy" id="1437360"/>
    <lineage>
        <taxon>Bacteria</taxon>
        <taxon>Pseudomonadati</taxon>
        <taxon>Pseudomonadota</taxon>
        <taxon>Alphaproteobacteria</taxon>
        <taxon>Hyphomicrobiales</taxon>
        <taxon>Nitrobacteraceae</taxon>
        <taxon>Bradyrhizobium</taxon>
    </lineage>
</organism>
<evidence type="ECO:0000313" key="12">
    <source>
        <dbReference type="Proteomes" id="UP000189796"/>
    </source>
</evidence>
<dbReference type="SMART" id="SM00304">
    <property type="entry name" value="HAMP"/>
    <property type="match status" value="1"/>
</dbReference>
<dbReference type="SUPFAM" id="SSF55073">
    <property type="entry name" value="Nucleotide cyclase"/>
    <property type="match status" value="1"/>
</dbReference>
<accession>A0A1M5YR64</accession>
<dbReference type="CDD" id="cd06225">
    <property type="entry name" value="HAMP"/>
    <property type="match status" value="1"/>
</dbReference>
<comment type="subcellular location">
    <subcellularLocation>
        <location evidence="1">Cell membrane</location>
        <topology evidence="1">Multi-pass membrane protein</topology>
    </subcellularLocation>
</comment>
<dbReference type="Pfam" id="PF00672">
    <property type="entry name" value="HAMP"/>
    <property type="match status" value="1"/>
</dbReference>
<dbReference type="PROSITE" id="PS50887">
    <property type="entry name" value="GGDEF"/>
    <property type="match status" value="1"/>
</dbReference>
<evidence type="ECO:0000259" key="10">
    <source>
        <dbReference type="PROSITE" id="PS50887"/>
    </source>
</evidence>
<dbReference type="Gene3D" id="3.30.70.270">
    <property type="match status" value="1"/>
</dbReference>
<dbReference type="NCBIfam" id="TIGR00254">
    <property type="entry name" value="GGDEF"/>
    <property type="match status" value="1"/>
</dbReference>
<dbReference type="InterPro" id="IPR000160">
    <property type="entry name" value="GGDEF_dom"/>
</dbReference>
<dbReference type="PANTHER" id="PTHR45138:SF9">
    <property type="entry name" value="DIGUANYLATE CYCLASE DGCM-RELATED"/>
    <property type="match status" value="1"/>
</dbReference>
<proteinExistence type="predicted"/>
<evidence type="ECO:0000256" key="8">
    <source>
        <dbReference type="SAM" id="Phobius"/>
    </source>
</evidence>
<dbReference type="RefSeq" id="WP_079606637.1">
    <property type="nucleotide sequence ID" value="NZ_LT670817.1"/>
</dbReference>
<keyword evidence="6 8" id="KW-0472">Membrane</keyword>
<dbReference type="SMART" id="SM00267">
    <property type="entry name" value="GGDEF"/>
    <property type="match status" value="1"/>
</dbReference>
<dbReference type="Gene3D" id="6.10.340.10">
    <property type="match status" value="1"/>
</dbReference>
<evidence type="ECO:0000256" key="2">
    <source>
        <dbReference type="ARBA" id="ARBA00012528"/>
    </source>
</evidence>
<evidence type="ECO:0000256" key="3">
    <source>
        <dbReference type="ARBA" id="ARBA00022475"/>
    </source>
</evidence>
<dbReference type="Pfam" id="PF02743">
    <property type="entry name" value="dCache_1"/>
    <property type="match status" value="1"/>
</dbReference>
<protein>
    <recommendedName>
        <fullName evidence="2">diguanylate cyclase</fullName>
        <ecNumber evidence="2">2.7.7.65</ecNumber>
    </recommendedName>
</protein>
<sequence>MSRVSFNRKRVKLKQLLGIRARLALLALILVAPLMLERARSLEDTRAKQVAHASAEFSTLAQHTADAQREVVSSVETVLKSAAYIRASAGGVSRSCDILRASLPVNLPWIRSLMIIGKDGRVQCSTRNALVGVDMSDRLSLQQARKAGNFVFSDFLLAKSDNQPIVMAAYPVSAINAEVDSVIAAGVNLDWMSKIMSNLGGRPGISAVLVDSTGTVLAAPPDQASMIGRALDTVPLLSAIADKAIGSEQAEGSLSFIAADGSKRAVRFARIDGTESRLIVSIDEAKVSAAINREIRTAYLQLLFVSLFVLLGALVAAEKLIIQPIEMMAAMAKRFGQGDWAVRATRSRLPAEFIPLARAFEAMAAQLGQRERELVATNDRLTVMASIDMLSGLANRRGFQSRLDFEWMKALQYGSDLSILMIDVDHFKLFNDTYGHPEGDVCLSRLGETLAGIAAETMGFAGRYGGEEFCLLLPNTDSSRALEIGEMVRAKVQNLAMPHCTSTYQTVTVSVGVASTRPSDSQRPGDLIEAADAALYAAKHRGRNAVVEHGFVRVTDSGAIQLAS</sequence>
<evidence type="ECO:0000256" key="5">
    <source>
        <dbReference type="ARBA" id="ARBA00022989"/>
    </source>
</evidence>
<dbReference type="PROSITE" id="PS50885">
    <property type="entry name" value="HAMP"/>
    <property type="match status" value="1"/>
</dbReference>
<dbReference type="Gene3D" id="3.30.450.20">
    <property type="entry name" value="PAS domain"/>
    <property type="match status" value="1"/>
</dbReference>
<dbReference type="OrthoDB" id="9812260at2"/>
<feature type="domain" description="GGDEF" evidence="10">
    <location>
        <begin position="415"/>
        <end position="551"/>
    </location>
</feature>
<dbReference type="CDD" id="cd12914">
    <property type="entry name" value="PDC1_DGC_like"/>
    <property type="match status" value="1"/>
</dbReference>
<dbReference type="InterPro" id="IPR029787">
    <property type="entry name" value="Nucleotide_cyclase"/>
</dbReference>
<keyword evidence="4 8" id="KW-0812">Transmembrane</keyword>
<dbReference type="AlphaFoldDB" id="A0A1M5YR64"/>
<gene>
    <name evidence="11" type="ORF">SAMN05443248_8652</name>
</gene>
<evidence type="ECO:0000259" key="9">
    <source>
        <dbReference type="PROSITE" id="PS50885"/>
    </source>
</evidence>
<keyword evidence="5 8" id="KW-1133">Transmembrane helix</keyword>
<dbReference type="EC" id="2.7.7.65" evidence="2"/>
<evidence type="ECO:0000256" key="1">
    <source>
        <dbReference type="ARBA" id="ARBA00004651"/>
    </source>
</evidence>
<keyword evidence="3" id="KW-1003">Cell membrane</keyword>
<dbReference type="CDD" id="cd18774">
    <property type="entry name" value="PDC2_HK_sensor"/>
    <property type="match status" value="1"/>
</dbReference>
<dbReference type="GO" id="GO:0005886">
    <property type="term" value="C:plasma membrane"/>
    <property type="evidence" value="ECO:0007669"/>
    <property type="project" value="UniProtKB-SubCell"/>
</dbReference>
<dbReference type="GO" id="GO:1902201">
    <property type="term" value="P:negative regulation of bacterial-type flagellum-dependent cell motility"/>
    <property type="evidence" value="ECO:0007669"/>
    <property type="project" value="TreeGrafter"/>
</dbReference>
<dbReference type="InterPro" id="IPR043128">
    <property type="entry name" value="Rev_trsase/Diguanyl_cyclase"/>
</dbReference>
<dbReference type="InterPro" id="IPR050469">
    <property type="entry name" value="Diguanylate_Cyclase"/>
</dbReference>
<evidence type="ECO:0000256" key="7">
    <source>
        <dbReference type="ARBA" id="ARBA00034247"/>
    </source>
</evidence>
<dbReference type="CDD" id="cd01949">
    <property type="entry name" value="GGDEF"/>
    <property type="match status" value="1"/>
</dbReference>
<dbReference type="InterPro" id="IPR003660">
    <property type="entry name" value="HAMP_dom"/>
</dbReference>
<reference evidence="11 12" key="1">
    <citation type="submission" date="2016-11" db="EMBL/GenBank/DDBJ databases">
        <authorList>
            <person name="Jaros S."/>
            <person name="Januszkiewicz K."/>
            <person name="Wedrychowicz H."/>
        </authorList>
    </citation>
    <scope>NUCLEOTIDE SEQUENCE [LARGE SCALE GENOMIC DNA]</scope>
    <source>
        <strain evidence="11 12">GAS138</strain>
    </source>
</reference>
<dbReference type="GO" id="GO:0043709">
    <property type="term" value="P:cell adhesion involved in single-species biofilm formation"/>
    <property type="evidence" value="ECO:0007669"/>
    <property type="project" value="TreeGrafter"/>
</dbReference>
<evidence type="ECO:0000256" key="4">
    <source>
        <dbReference type="ARBA" id="ARBA00022692"/>
    </source>
</evidence>
<dbReference type="PANTHER" id="PTHR45138">
    <property type="entry name" value="REGULATORY COMPONENTS OF SENSORY TRANSDUCTION SYSTEM"/>
    <property type="match status" value="1"/>
</dbReference>
<feature type="transmembrane region" description="Helical" evidence="8">
    <location>
        <begin position="298"/>
        <end position="317"/>
    </location>
</feature>
<dbReference type="Pfam" id="PF00990">
    <property type="entry name" value="GGDEF"/>
    <property type="match status" value="1"/>
</dbReference>
<name>A0A1M5YR64_9BRAD</name>
<dbReference type="GO" id="GO:0052621">
    <property type="term" value="F:diguanylate cyclase activity"/>
    <property type="evidence" value="ECO:0007669"/>
    <property type="project" value="UniProtKB-EC"/>
</dbReference>
<evidence type="ECO:0000256" key="6">
    <source>
        <dbReference type="ARBA" id="ARBA00023136"/>
    </source>
</evidence>
<dbReference type="InterPro" id="IPR033479">
    <property type="entry name" value="dCache_1"/>
</dbReference>
<comment type="catalytic activity">
    <reaction evidence="7">
        <text>2 GTP = 3',3'-c-di-GMP + 2 diphosphate</text>
        <dbReference type="Rhea" id="RHEA:24898"/>
        <dbReference type="ChEBI" id="CHEBI:33019"/>
        <dbReference type="ChEBI" id="CHEBI:37565"/>
        <dbReference type="ChEBI" id="CHEBI:58805"/>
        <dbReference type="EC" id="2.7.7.65"/>
    </reaction>
</comment>
<evidence type="ECO:0000313" key="11">
    <source>
        <dbReference type="EMBL" id="SHI14348.1"/>
    </source>
</evidence>
<dbReference type="GO" id="GO:0007165">
    <property type="term" value="P:signal transduction"/>
    <property type="evidence" value="ECO:0007669"/>
    <property type="project" value="InterPro"/>
</dbReference>